<evidence type="ECO:0000313" key="2">
    <source>
        <dbReference type="EMBL" id="GHH77803.1"/>
    </source>
</evidence>
<protein>
    <submittedName>
        <fullName evidence="2">Uncharacterized protein</fullName>
    </submittedName>
</protein>
<comment type="caution">
    <text evidence="2">The sequence shown here is derived from an EMBL/GenBank/DDBJ whole genome shotgun (WGS) entry which is preliminary data.</text>
</comment>
<dbReference type="EMBL" id="BNAS01000006">
    <property type="protein sequence ID" value="GHH77803.1"/>
    <property type="molecule type" value="Genomic_DNA"/>
</dbReference>
<accession>A0A919KYV0</accession>
<dbReference type="Proteomes" id="UP000627369">
    <property type="component" value="Unassembled WGS sequence"/>
</dbReference>
<proteinExistence type="predicted"/>
<dbReference type="RefSeq" id="WP_189671008.1">
    <property type="nucleotide sequence ID" value="NZ_BNAS01000006.1"/>
</dbReference>
<keyword evidence="3" id="KW-1185">Reference proteome</keyword>
<evidence type="ECO:0000313" key="3">
    <source>
        <dbReference type="Proteomes" id="UP000627369"/>
    </source>
</evidence>
<dbReference type="AlphaFoldDB" id="A0A919KYV0"/>
<feature type="chain" id="PRO_5038996040" evidence="1">
    <location>
        <begin position="38"/>
        <end position="248"/>
    </location>
</feature>
<reference evidence="2" key="2">
    <citation type="submission" date="2020-09" db="EMBL/GenBank/DDBJ databases">
        <authorList>
            <person name="Sun Q."/>
            <person name="Zhou Y."/>
        </authorList>
    </citation>
    <scope>NUCLEOTIDE SEQUENCE</scope>
    <source>
        <strain evidence="2">CGMCC 4.7398</strain>
    </source>
</reference>
<keyword evidence="1" id="KW-0732">Signal</keyword>
<evidence type="ECO:0000256" key="1">
    <source>
        <dbReference type="SAM" id="SignalP"/>
    </source>
</evidence>
<gene>
    <name evidence="2" type="ORF">GCM10017772_39710</name>
</gene>
<feature type="signal peptide" evidence="1">
    <location>
        <begin position="1"/>
        <end position="37"/>
    </location>
</feature>
<organism evidence="2 3">
    <name type="scientific">Promicromonospora soli</name>
    <dbReference type="NCBI Taxonomy" id="2035533"/>
    <lineage>
        <taxon>Bacteria</taxon>
        <taxon>Bacillati</taxon>
        <taxon>Actinomycetota</taxon>
        <taxon>Actinomycetes</taxon>
        <taxon>Micrococcales</taxon>
        <taxon>Promicromonosporaceae</taxon>
        <taxon>Promicromonospora</taxon>
    </lineage>
</organism>
<name>A0A919KYV0_9MICO</name>
<reference evidence="2" key="1">
    <citation type="journal article" date="2014" name="Int. J. Syst. Evol. Microbiol.">
        <title>Complete genome sequence of Corynebacterium casei LMG S-19264T (=DSM 44701T), isolated from a smear-ripened cheese.</title>
        <authorList>
            <consortium name="US DOE Joint Genome Institute (JGI-PGF)"/>
            <person name="Walter F."/>
            <person name="Albersmeier A."/>
            <person name="Kalinowski J."/>
            <person name="Ruckert C."/>
        </authorList>
    </citation>
    <scope>NUCLEOTIDE SEQUENCE</scope>
    <source>
        <strain evidence="2">CGMCC 4.7398</strain>
    </source>
</reference>
<sequence>MRRTMFATPVTKPVVRPVVRPVVALLSGALFSGGLLAGCGAETGGAGDCGTVSGGTGFAEVLAMSAPLADYAFYPETVTAALPSVRYVIDGGDAHASELAATGRFTGWEPGTPDDPSLGMIDLTFEVDEVIDSLGDLTMLEGSTITVHIGISGCADDDRVAEELLALDEMVLFLNHVGPEPWPPPEWVIVFGNAFLGDVDDDGVITWPVAEAIAANNPDDSHPEADASTLDELRAAATEERTVKVSAH</sequence>